<dbReference type="RefSeq" id="XP_001466680.1">
    <property type="nucleotide sequence ID" value="XM_001466643.1"/>
</dbReference>
<keyword evidence="6" id="KW-1185">Reference proteome</keyword>
<dbReference type="CDD" id="cd01991">
    <property type="entry name" value="Asn_synthase_B_C"/>
    <property type="match status" value="2"/>
</dbReference>
<feature type="region of interest" description="Disordered" evidence="4">
    <location>
        <begin position="1311"/>
        <end position="1338"/>
    </location>
</feature>
<dbReference type="GO" id="GO:0006529">
    <property type="term" value="P:asparagine biosynthetic process"/>
    <property type="evidence" value="ECO:0007669"/>
    <property type="project" value="UniProtKB-KW"/>
</dbReference>
<feature type="region of interest" description="Disordered" evidence="4">
    <location>
        <begin position="554"/>
        <end position="573"/>
    </location>
</feature>
<feature type="region of interest" description="Disordered" evidence="4">
    <location>
        <begin position="594"/>
        <end position="641"/>
    </location>
</feature>
<evidence type="ECO:0000256" key="3">
    <source>
        <dbReference type="ARBA" id="ARBA00022962"/>
    </source>
</evidence>
<dbReference type="EMBL" id="FR796461">
    <property type="protein sequence ID" value="CAM69723.1"/>
    <property type="molecule type" value="Genomic_DNA"/>
</dbReference>
<accession>A4I4L1</accession>
<evidence type="ECO:0008006" key="7">
    <source>
        <dbReference type="Google" id="ProtNLM"/>
    </source>
</evidence>
<dbReference type="InterPro" id="IPR014729">
    <property type="entry name" value="Rossmann-like_a/b/a_fold"/>
</dbReference>
<dbReference type="Proteomes" id="UP000008153">
    <property type="component" value="Chromosome 29"/>
</dbReference>
<name>A4I4L1_LEIIN</name>
<proteinExistence type="predicted"/>
<evidence type="ECO:0000256" key="2">
    <source>
        <dbReference type="ARBA" id="ARBA00022888"/>
    </source>
</evidence>
<gene>
    <name evidence="5" type="ORF">LINJ_29_1590</name>
</gene>
<sequence length="1413" mass="152186">MGRDGSVRDLRGAIPYATSFEDRSKQGEGVKTKRLRSSGSVDVDYRPPPSPTFLAVFPFAHAIRQALLSVLYTPFSLTPSLSRPLCARASRSASDQWTPARTCVSSVVSSRSFVTFSFRSSLFFGVFASLCCFELVLPKSSRVLVALCSSSVFSFLLCSRHILQVSTIHAFAHLRQGRNQMCGICLLVRQKLVNAATTTTPVLASPQNESQQRSAKSSTAASHSNPFFPPQDEVVQQQCRSHPSNGVSCATSFSSWARQTHSLTPCLCTHAGLDVKSFLSSNSSETVNDLFAEMVHNLRRRGPNTYGITRRSFSAVCQVPTDRGVSLMHSVSPMSSTVMTNGGDATASAAAPHASVPASAAVNVRTEVAGVASVLGLRGHSTVAQPYDVSVETDAEEDGPANSWDYRSSLLWNGEIFGGALCPPPWGSDTVLLASRLSQMELECVNMAQETPSGPKLPPLAQRQRIFLRKCTTLFEQQVEGPYSFIFIATRLRLAIFGRDPLGRHSLLTHVRVTVPPLNAEHKCTAAGVGPAATHEFPAELDVQLIVSSVGVQHRPPASCTDPTSALSSSSKITTSTTSLLPQLGDDAKVNVDGAVKSKRPRHERAASTTTSLETTPPLPSPPVLRPGELSSRSAVDEHDDEAGDVAGAGYREACWQEVGVTGLFAVPLQAPLVYRDTAAEAAQEVEAWSADLAGSEGSAAHQSPNLHPVCFSAATVMNGAGDGYQTTLRAAHVMLLHCPWKRSNHLVHPLLRTVGLPMVPHEPPSFELILAHEEIAVLPEPLLQWARHLMKSIQPEEALDQRWVDWAAAHYMLALAVSMHRRITVANAGAVDGRDAQELTTARRRPLCILFSGGIDCTVIAALAHYLLPVETPIELVNVAFGETPEQAPDRVAAFRSMEELLRLPLLHTSGDDAGGGGAGAAAAPPEREWRLILVDVPSKSTVDSAHIKDLLVPRHTVMDLDIGTALWYAARASGRMQNLRSSDVARSGTPATTTGRGSPTSASAPVRIGMGSPTVTLDEFSKHFRAYTGATPVASFPPDSATPGARLPGSSSALLASNAAHATAATLSTSSSSGSVDPDSVANAQKYQILVDILVKEGRSGSGPHTPVLLSTLGKEYSLFLHPHIKRYGYKKLGSFLNDAAKAGYVKFAPDAPSKAVRLCRPCDMQRATAVPPSPWFMTEYMKAKEPVRAPDGSMQPPLPCPGTYQESYVSQAKVVLLGMGADETLGGYTRYRRFFQREGMQGARRELERDFARLWQRNLGRDDRITMDSGREPRFPYLDEGVVRTLEWIVLKRRNNILSTHELLSRHTAKSGVAGADPALPTSPTSSSSLRLGTASNPHEAAPLLTSDEVLQLALEPIVSFRLNVGEGDKRVLRRVATVLGLSDVTHLQKRAIQFGSRVAERKIKGTSDF</sequence>
<keyword evidence="3" id="KW-0315">Glutamine amidotransferase</keyword>
<evidence type="ECO:0000313" key="6">
    <source>
        <dbReference type="Proteomes" id="UP000008153"/>
    </source>
</evidence>
<dbReference type="OMA" id="SQMELEC"/>
<dbReference type="GeneID" id="5070716"/>
<dbReference type="SUPFAM" id="SSF52402">
    <property type="entry name" value="Adenine nucleotide alpha hydrolases-like"/>
    <property type="match status" value="2"/>
</dbReference>
<feature type="region of interest" description="Disordered" evidence="4">
    <location>
        <begin position="981"/>
        <end position="1011"/>
    </location>
</feature>
<dbReference type="InterPro" id="IPR051857">
    <property type="entry name" value="Asn_synthetase_domain"/>
</dbReference>
<dbReference type="InterPro" id="IPR001962">
    <property type="entry name" value="Asn_synthase"/>
</dbReference>
<feature type="compositionally biased region" description="Polar residues" evidence="4">
    <location>
        <begin position="991"/>
        <end position="1005"/>
    </location>
</feature>
<evidence type="ECO:0000256" key="4">
    <source>
        <dbReference type="SAM" id="MobiDB-lite"/>
    </source>
</evidence>
<dbReference type="KEGG" id="lif:LINJ_29_1590"/>
<evidence type="ECO:0000256" key="1">
    <source>
        <dbReference type="ARBA" id="ARBA00022605"/>
    </source>
</evidence>
<keyword evidence="1" id="KW-0028">Amino-acid biosynthesis</keyword>
<feature type="compositionally biased region" description="Low complexity" evidence="4">
    <location>
        <begin position="564"/>
        <end position="573"/>
    </location>
</feature>
<dbReference type="VEuPathDB" id="TriTrypDB:LINF_290021300"/>
<dbReference type="STRING" id="5671.A4I4L1"/>
<dbReference type="eggNOG" id="KOG0573">
    <property type="taxonomic scope" value="Eukaryota"/>
</dbReference>
<dbReference type="PANTHER" id="PTHR45937:SF1">
    <property type="entry name" value="ASPARAGINE SYNTHETASE DOMAIN-CONTAINING PROTEIN 1"/>
    <property type="match status" value="1"/>
</dbReference>
<dbReference type="PANTHER" id="PTHR45937">
    <property type="entry name" value="ASPARAGINE SYNTHETASE DOMAIN-CONTAINING PROTEIN 1"/>
    <property type="match status" value="1"/>
</dbReference>
<feature type="region of interest" description="Disordered" evidence="4">
    <location>
        <begin position="21"/>
        <end position="41"/>
    </location>
</feature>
<dbReference type="InParanoid" id="A4I4L1"/>
<evidence type="ECO:0000313" key="5">
    <source>
        <dbReference type="EMBL" id="CAM69723.1"/>
    </source>
</evidence>
<feature type="region of interest" description="Disordered" evidence="4">
    <location>
        <begin position="203"/>
        <end position="223"/>
    </location>
</feature>
<reference evidence="5 6" key="2">
    <citation type="journal article" date="2011" name="Genome Res.">
        <title>Chromosome and gene copy number variation allow major structural change between species and strains of Leishmania.</title>
        <authorList>
            <person name="Rogers M.B."/>
            <person name="Hilley J.D."/>
            <person name="Dickens N.J."/>
            <person name="Wilkes J."/>
            <person name="Bates P.A."/>
            <person name="Depledge D.P."/>
            <person name="Harris D."/>
            <person name="Her Y."/>
            <person name="Herzyk P."/>
            <person name="Imamura H."/>
            <person name="Otto T.D."/>
            <person name="Sanders M."/>
            <person name="Seeger K."/>
            <person name="Dujardin J.C."/>
            <person name="Berriman M."/>
            <person name="Smith D.F."/>
            <person name="Hertz-Fowler C."/>
            <person name="Mottram J.C."/>
        </authorList>
    </citation>
    <scope>NUCLEOTIDE SEQUENCE [LARGE SCALE GENOMIC DNA]</scope>
    <source>
        <strain evidence="5 6">JPCM5</strain>
    </source>
</reference>
<dbReference type="Gene3D" id="3.40.50.620">
    <property type="entry name" value="HUPs"/>
    <property type="match status" value="2"/>
</dbReference>
<organism evidence="5 6">
    <name type="scientific">Leishmania infantum</name>
    <dbReference type="NCBI Taxonomy" id="5671"/>
    <lineage>
        <taxon>Eukaryota</taxon>
        <taxon>Discoba</taxon>
        <taxon>Euglenozoa</taxon>
        <taxon>Kinetoplastea</taxon>
        <taxon>Metakinetoplastina</taxon>
        <taxon>Trypanosomatida</taxon>
        <taxon>Trypanosomatidae</taxon>
        <taxon>Leishmaniinae</taxon>
        <taxon>Leishmania</taxon>
    </lineage>
</organism>
<protein>
    <recommendedName>
        <fullName evidence="7">Asparagine synthase</fullName>
    </recommendedName>
</protein>
<reference evidence="5 6" key="1">
    <citation type="journal article" date="2007" name="Nat. Genet.">
        <title>Comparative genomic analysis of three Leishmania species that cause diverse human disease.</title>
        <authorList>
            <person name="Peacock C.S."/>
            <person name="Seeger K."/>
            <person name="Harris D."/>
            <person name="Murphy L."/>
            <person name="Ruiz J.C."/>
            <person name="Quail M.A."/>
            <person name="Peters N."/>
            <person name="Adlem E."/>
            <person name="Tivey A."/>
            <person name="Aslett M."/>
            <person name="Kerhornou A."/>
            <person name="Ivens A."/>
            <person name="Fraser A."/>
            <person name="Rajandream M.A."/>
            <person name="Carver T."/>
            <person name="Norbertczak H."/>
            <person name="Chillingworth T."/>
            <person name="Hance Z."/>
            <person name="Jagels K."/>
            <person name="Moule S."/>
            <person name="Ormond D."/>
            <person name="Rutter S."/>
            <person name="Squares R."/>
            <person name="Whitehead S."/>
            <person name="Rabbinowitsch E."/>
            <person name="Arrowsmith C."/>
            <person name="White B."/>
            <person name="Thurston S."/>
            <person name="Bringaud F."/>
            <person name="Baldauf S.L."/>
            <person name="Faulconbridge A."/>
            <person name="Jeffares D."/>
            <person name="Depledge D.P."/>
            <person name="Oyola S.O."/>
            <person name="Hilley J.D."/>
            <person name="Brito L.O."/>
            <person name="Tosi L.R."/>
            <person name="Barrell B."/>
            <person name="Cruz A.K."/>
            <person name="Mottram J.C."/>
            <person name="Smith D.F."/>
            <person name="Berriman M."/>
        </authorList>
    </citation>
    <scope>NUCLEOTIDE SEQUENCE [LARGE SCALE GENOMIC DNA]</scope>
    <source>
        <strain evidence="5 6">JPCM5</strain>
    </source>
</reference>
<feature type="compositionally biased region" description="Low complexity" evidence="4">
    <location>
        <begin position="1323"/>
        <end position="1333"/>
    </location>
</feature>
<dbReference type="GO" id="GO:0004066">
    <property type="term" value="F:asparagine synthase (glutamine-hydrolyzing) activity"/>
    <property type="evidence" value="ECO:0007669"/>
    <property type="project" value="InterPro"/>
</dbReference>
<keyword evidence="2" id="KW-0061">Asparagine biosynthesis</keyword>
<dbReference type="AlphaFoldDB" id="A4I4L1"/>
<feature type="compositionally biased region" description="Basic and acidic residues" evidence="4">
    <location>
        <begin position="21"/>
        <end position="31"/>
    </location>
</feature>